<dbReference type="Gene3D" id="1.20.1260.100">
    <property type="entry name" value="TspO/MBR protein"/>
    <property type="match status" value="1"/>
</dbReference>
<organism evidence="7 8">
    <name type="scientific">Flavobacterium solisilvae</name>
    <dbReference type="NCBI Taxonomy" id="1852019"/>
    <lineage>
        <taxon>Bacteria</taxon>
        <taxon>Pseudomonadati</taxon>
        <taxon>Bacteroidota</taxon>
        <taxon>Flavobacteriia</taxon>
        <taxon>Flavobacteriales</taxon>
        <taxon>Flavobacteriaceae</taxon>
        <taxon>Flavobacterium</taxon>
    </lineage>
</organism>
<keyword evidence="4 6" id="KW-1133">Transmembrane helix</keyword>
<sequence>MQKILRIATVIMTCLAVGYISSIVTRENIPTWYALINKPFFTPPNWVFAPVWTLLYIMMGFAAGSVWNKIDTDEANVKKAFLFFLIQLALNALWSFLFFGLHNPMLASIEIILLWLMIFETYKQFKNIDKLAANLLLPYLVWVSYATLLTISVWYLNR</sequence>
<evidence type="ECO:0000256" key="1">
    <source>
        <dbReference type="ARBA" id="ARBA00004141"/>
    </source>
</evidence>
<comment type="caution">
    <text evidence="7">The sequence shown here is derived from an EMBL/GenBank/DDBJ whole genome shotgun (WGS) entry which is preliminary data.</text>
</comment>
<feature type="transmembrane region" description="Helical" evidence="6">
    <location>
        <begin position="134"/>
        <end position="156"/>
    </location>
</feature>
<feature type="transmembrane region" description="Helical" evidence="6">
    <location>
        <begin position="46"/>
        <end position="68"/>
    </location>
</feature>
<dbReference type="InterPro" id="IPR004307">
    <property type="entry name" value="TspO_MBR"/>
</dbReference>
<dbReference type="InterPro" id="IPR038330">
    <property type="entry name" value="TspO/MBR-related_sf"/>
</dbReference>
<keyword evidence="3 6" id="KW-0812">Transmembrane</keyword>
<keyword evidence="5 6" id="KW-0472">Membrane</keyword>
<dbReference type="PANTHER" id="PTHR10057">
    <property type="entry name" value="PERIPHERAL-TYPE BENZODIAZEPINE RECEPTOR"/>
    <property type="match status" value="1"/>
</dbReference>
<dbReference type="PANTHER" id="PTHR10057:SF0">
    <property type="entry name" value="TRANSLOCATOR PROTEIN"/>
    <property type="match status" value="1"/>
</dbReference>
<evidence type="ECO:0000256" key="6">
    <source>
        <dbReference type="SAM" id="Phobius"/>
    </source>
</evidence>
<name>A0ABX1QTD8_9FLAO</name>
<evidence type="ECO:0000313" key="8">
    <source>
        <dbReference type="Proteomes" id="UP000767947"/>
    </source>
</evidence>
<evidence type="ECO:0000256" key="3">
    <source>
        <dbReference type="ARBA" id="ARBA00022692"/>
    </source>
</evidence>
<feature type="transmembrane region" description="Helical" evidence="6">
    <location>
        <begin position="80"/>
        <end position="99"/>
    </location>
</feature>
<dbReference type="EMBL" id="JAAMPT010000207">
    <property type="protein sequence ID" value="NMH25492.1"/>
    <property type="molecule type" value="Genomic_DNA"/>
</dbReference>
<gene>
    <name evidence="7" type="ORF">G6042_09455</name>
</gene>
<feature type="transmembrane region" description="Helical" evidence="6">
    <location>
        <begin position="105"/>
        <end position="122"/>
    </location>
</feature>
<evidence type="ECO:0000256" key="5">
    <source>
        <dbReference type="ARBA" id="ARBA00023136"/>
    </source>
</evidence>
<evidence type="ECO:0000256" key="4">
    <source>
        <dbReference type="ARBA" id="ARBA00022989"/>
    </source>
</evidence>
<evidence type="ECO:0000256" key="2">
    <source>
        <dbReference type="ARBA" id="ARBA00007524"/>
    </source>
</evidence>
<dbReference type="Pfam" id="PF03073">
    <property type="entry name" value="TspO_MBR"/>
    <property type="match status" value="1"/>
</dbReference>
<comment type="subcellular location">
    <subcellularLocation>
        <location evidence="1">Membrane</location>
        <topology evidence="1">Multi-pass membrane protein</topology>
    </subcellularLocation>
</comment>
<protein>
    <submittedName>
        <fullName evidence="7">Tryptophan-rich sensory protein</fullName>
    </submittedName>
</protein>
<dbReference type="Proteomes" id="UP000767947">
    <property type="component" value="Unassembled WGS sequence"/>
</dbReference>
<proteinExistence type="inferred from homology"/>
<reference evidence="7 8" key="1">
    <citation type="submission" date="2020-02" db="EMBL/GenBank/DDBJ databases">
        <title>Flavobacterium sp. genome.</title>
        <authorList>
            <person name="Jung H.S."/>
            <person name="Baek J.H."/>
            <person name="Jeon C.O."/>
        </authorList>
    </citation>
    <scope>NUCLEOTIDE SEQUENCE [LARGE SCALE GENOMIC DNA]</scope>
    <source>
        <strain evidence="7 8">SE-s27</strain>
    </source>
</reference>
<accession>A0ABX1QTD8</accession>
<dbReference type="PIRSF" id="PIRSF005859">
    <property type="entry name" value="PBR"/>
    <property type="match status" value="1"/>
</dbReference>
<comment type="similarity">
    <text evidence="2">Belongs to the TspO/BZRP family.</text>
</comment>
<evidence type="ECO:0000313" key="7">
    <source>
        <dbReference type="EMBL" id="NMH25492.1"/>
    </source>
</evidence>
<dbReference type="RefSeq" id="WP_169524191.1">
    <property type="nucleotide sequence ID" value="NZ_JAAMPT010000207.1"/>
</dbReference>
<keyword evidence="8" id="KW-1185">Reference proteome</keyword>
<dbReference type="CDD" id="cd15904">
    <property type="entry name" value="TSPO_MBR"/>
    <property type="match status" value="1"/>
</dbReference>